<feature type="active site" evidence="5">
    <location>
        <position position="400"/>
    </location>
</feature>
<gene>
    <name evidence="7" type="ORF">FYJ68_08330</name>
</gene>
<dbReference type="Proteomes" id="UP000469325">
    <property type="component" value="Unassembled WGS sequence"/>
</dbReference>
<dbReference type="GO" id="GO:0006508">
    <property type="term" value="P:proteolysis"/>
    <property type="evidence" value="ECO:0007669"/>
    <property type="project" value="UniProtKB-KW"/>
</dbReference>
<keyword evidence="3 4" id="KW-0788">Thiol protease</keyword>
<dbReference type="GO" id="GO:0043418">
    <property type="term" value="P:homocysteine catabolic process"/>
    <property type="evidence" value="ECO:0007669"/>
    <property type="project" value="TreeGrafter"/>
</dbReference>
<dbReference type="RefSeq" id="WP_154435750.1">
    <property type="nucleotide sequence ID" value="NZ_VUNC01000006.1"/>
</dbReference>
<dbReference type="PANTHER" id="PTHR10363">
    <property type="entry name" value="BLEOMYCIN HYDROLASE"/>
    <property type="match status" value="1"/>
</dbReference>
<dbReference type="GO" id="GO:0009636">
    <property type="term" value="P:response to toxic substance"/>
    <property type="evidence" value="ECO:0007669"/>
    <property type="project" value="TreeGrafter"/>
</dbReference>
<proteinExistence type="inferred from homology"/>
<dbReference type="GO" id="GO:0005737">
    <property type="term" value="C:cytoplasm"/>
    <property type="evidence" value="ECO:0007669"/>
    <property type="project" value="TreeGrafter"/>
</dbReference>
<keyword evidence="1 4" id="KW-0645">Protease</keyword>
<evidence type="ECO:0000256" key="1">
    <source>
        <dbReference type="ARBA" id="ARBA00022670"/>
    </source>
</evidence>
<dbReference type="InterPro" id="IPR004134">
    <property type="entry name" value="Peptidase_C1B"/>
</dbReference>
<evidence type="ECO:0000313" key="7">
    <source>
        <dbReference type="EMBL" id="MST73115.1"/>
    </source>
</evidence>
<protein>
    <recommendedName>
        <fullName evidence="4">Aminopeptidase</fullName>
    </recommendedName>
</protein>
<evidence type="ECO:0000256" key="6">
    <source>
        <dbReference type="SAM" id="MobiDB-lite"/>
    </source>
</evidence>
<keyword evidence="8" id="KW-1185">Reference proteome</keyword>
<keyword evidence="4" id="KW-0031">Aminopeptidase</keyword>
<dbReference type="PROSITE" id="PS00139">
    <property type="entry name" value="THIOL_PROTEASE_CYS"/>
    <property type="match status" value="1"/>
</dbReference>
<evidence type="ECO:0000256" key="2">
    <source>
        <dbReference type="ARBA" id="ARBA00022801"/>
    </source>
</evidence>
<comment type="similarity">
    <text evidence="4">Belongs to the peptidase C1 family.</text>
</comment>
<keyword evidence="2 4" id="KW-0378">Hydrolase</keyword>
<reference evidence="7 8" key="1">
    <citation type="submission" date="2019-08" db="EMBL/GenBank/DDBJ databases">
        <title>In-depth cultivation of the pig gut microbiome towards novel bacterial diversity and tailored functional studies.</title>
        <authorList>
            <person name="Wylensek D."/>
            <person name="Hitch T.C.A."/>
            <person name="Clavel T."/>
        </authorList>
    </citation>
    <scope>NUCLEOTIDE SEQUENCE [LARGE SCALE GENOMIC DNA]</scope>
    <source>
        <strain evidence="7 8">CA-Schmier-601-WT-1</strain>
    </source>
</reference>
<dbReference type="EMBL" id="VUNC01000006">
    <property type="protein sequence ID" value="MST73115.1"/>
    <property type="molecule type" value="Genomic_DNA"/>
</dbReference>
<dbReference type="Gene3D" id="3.90.70.10">
    <property type="entry name" value="Cysteine proteinases"/>
    <property type="match status" value="1"/>
</dbReference>
<dbReference type="InterPro" id="IPR000169">
    <property type="entry name" value="Pept_cys_AS"/>
</dbReference>
<dbReference type="AlphaFoldDB" id="A0A6N7XSM5"/>
<accession>A0A6N7XSM5</accession>
<dbReference type="InterPro" id="IPR038765">
    <property type="entry name" value="Papain-like_cys_pep_sf"/>
</dbReference>
<dbReference type="GO" id="GO:0070005">
    <property type="term" value="F:cysteine-type aminopeptidase activity"/>
    <property type="evidence" value="ECO:0007669"/>
    <property type="project" value="InterPro"/>
</dbReference>
<dbReference type="PIRSF" id="PIRSF005700">
    <property type="entry name" value="PepC"/>
    <property type="match status" value="1"/>
</dbReference>
<comment type="caution">
    <text evidence="7">The sequence shown here is derived from an EMBL/GenBank/DDBJ whole genome shotgun (WGS) entry which is preliminary data.</text>
</comment>
<name>A0A6N7XSM5_9ACTN</name>
<evidence type="ECO:0000256" key="3">
    <source>
        <dbReference type="ARBA" id="ARBA00022807"/>
    </source>
</evidence>
<dbReference type="Pfam" id="PF03051">
    <property type="entry name" value="Peptidase_C1_2"/>
    <property type="match status" value="2"/>
</dbReference>
<sequence length="486" mass="54629">MSTTVEPSWAREQHDSFGGSRGNRIARNAVTSDNLFKAARDVSTLRTYHDTFSVSRPKTGEVTNQRHSGRCWMFSAYNVARAETMRLLDVDSFEFSQSFGMFYDKLEKANAFLENVIALADRPADDRELSFVLEGGIEDGGYYPFAMNLIAKWGLVPKDAMPETACSKDSSQMDAQLNRLARRDACELRRMHAQGVDDDALRARKQEMLEGFYRMLAICLGEPPATFDLEIAVGKDAKVPTERLEIQGGSREGDGGKGDGKDDDKPRRILRDRGITPRQFAERYVPFDPNDYVDLVSIPGETRPFNHAYHLRWTDSVLGATPLRFLNVEPEVLDAAAVASLKAGVPCEMSCDVMQQFPRGIEDFPGVLALDTMDYEGLFDVDLQMGRADMYDLRESSLTHAMTFQGVELGEDGRPVAWRVENSWGKDACKDGFLVVSADWFHLYGGEVAVRREFVPEDVLRMWDELPADEVEPWSGMGRALRHQSL</sequence>
<evidence type="ECO:0000256" key="4">
    <source>
        <dbReference type="PIRNR" id="PIRNR005700"/>
    </source>
</evidence>
<evidence type="ECO:0000313" key="8">
    <source>
        <dbReference type="Proteomes" id="UP000469325"/>
    </source>
</evidence>
<evidence type="ECO:0000256" key="5">
    <source>
        <dbReference type="PIRSR" id="PIRSR005700-1"/>
    </source>
</evidence>
<feature type="region of interest" description="Disordered" evidence="6">
    <location>
        <begin position="242"/>
        <end position="272"/>
    </location>
</feature>
<feature type="active site" evidence="5">
    <location>
        <position position="71"/>
    </location>
</feature>
<dbReference type="SUPFAM" id="SSF54001">
    <property type="entry name" value="Cysteine proteinases"/>
    <property type="match status" value="1"/>
</dbReference>
<feature type="active site" evidence="5">
    <location>
        <position position="422"/>
    </location>
</feature>
<organism evidence="7 8">
    <name type="scientific">Olsenella porci</name>
    <dbReference type="NCBI Taxonomy" id="2652279"/>
    <lineage>
        <taxon>Bacteria</taxon>
        <taxon>Bacillati</taxon>
        <taxon>Actinomycetota</taxon>
        <taxon>Coriobacteriia</taxon>
        <taxon>Coriobacteriales</taxon>
        <taxon>Atopobiaceae</taxon>
        <taxon>Olsenella</taxon>
    </lineage>
</organism>
<feature type="region of interest" description="Disordered" evidence="6">
    <location>
        <begin position="1"/>
        <end position="24"/>
    </location>
</feature>
<dbReference type="PANTHER" id="PTHR10363:SF2">
    <property type="entry name" value="BLEOMYCIN HYDROLASE"/>
    <property type="match status" value="1"/>
</dbReference>